<dbReference type="OrthoDB" id="9790826at2"/>
<dbReference type="EMBL" id="FNRD01000009">
    <property type="protein sequence ID" value="SEA81257.1"/>
    <property type="molecule type" value="Genomic_DNA"/>
</dbReference>
<name>A0A1H4E8W0_9FLAO</name>
<dbReference type="Proteomes" id="UP000198951">
    <property type="component" value="Unassembled WGS sequence"/>
</dbReference>
<dbReference type="Pfam" id="PF08888">
    <property type="entry name" value="HopJ"/>
    <property type="match status" value="1"/>
</dbReference>
<dbReference type="InterPro" id="IPR014984">
    <property type="entry name" value="HopJ"/>
</dbReference>
<protein>
    <submittedName>
        <fullName evidence="1">HopJ type III effector protein</fullName>
    </submittedName>
</protein>
<organism evidence="1 2">
    <name type="scientific">Flavobacterium gillisiae</name>
    <dbReference type="NCBI Taxonomy" id="150146"/>
    <lineage>
        <taxon>Bacteria</taxon>
        <taxon>Pseudomonadati</taxon>
        <taxon>Bacteroidota</taxon>
        <taxon>Flavobacteriia</taxon>
        <taxon>Flavobacteriales</taxon>
        <taxon>Flavobacteriaceae</taxon>
        <taxon>Flavobacterium</taxon>
    </lineage>
</organism>
<dbReference type="STRING" id="150146.SAMN05443667_10956"/>
<sequence>MNLNSFLEKLKQTPQNITFAETIAIIEENYIFSPIAFENGLQHNAAGENSGSCKLFAFAELQNLSEAATLSCFGAYYSEEVLGDPEGTNHQNIRNFMKTGWDGIAFYGEALIAK</sequence>
<evidence type="ECO:0000313" key="1">
    <source>
        <dbReference type="EMBL" id="SEA81257.1"/>
    </source>
</evidence>
<dbReference type="InterPro" id="IPR038604">
    <property type="entry name" value="HopJ_sf"/>
</dbReference>
<proteinExistence type="predicted"/>
<accession>A0A1H4E8W0</accession>
<dbReference type="Gene3D" id="3.20.160.10">
    <property type="entry name" value="vpa0580 domain like"/>
    <property type="match status" value="1"/>
</dbReference>
<keyword evidence="2" id="KW-1185">Reference proteome</keyword>
<evidence type="ECO:0000313" key="2">
    <source>
        <dbReference type="Proteomes" id="UP000198951"/>
    </source>
</evidence>
<gene>
    <name evidence="1" type="ORF">SAMN05443667_10956</name>
</gene>
<dbReference type="AlphaFoldDB" id="A0A1H4E8W0"/>
<reference evidence="2" key="1">
    <citation type="submission" date="2016-10" db="EMBL/GenBank/DDBJ databases">
        <authorList>
            <person name="Varghese N."/>
            <person name="Submissions S."/>
        </authorList>
    </citation>
    <scope>NUCLEOTIDE SEQUENCE [LARGE SCALE GENOMIC DNA]</scope>
    <source>
        <strain evidence="2">DSM 22376</strain>
    </source>
</reference>
<dbReference type="RefSeq" id="WP_091090894.1">
    <property type="nucleotide sequence ID" value="NZ_FNRD01000009.1"/>
</dbReference>